<proteinExistence type="predicted"/>
<name>A0A3G5A391_9VIRU</name>
<dbReference type="InterPro" id="IPR006214">
    <property type="entry name" value="Bax_inhibitor_1-related"/>
</dbReference>
<feature type="transmembrane region" description="Helical" evidence="5">
    <location>
        <begin position="69"/>
        <end position="86"/>
    </location>
</feature>
<keyword evidence="4 5" id="KW-0472">Membrane</keyword>
<reference evidence="6" key="1">
    <citation type="submission" date="2018-10" db="EMBL/GenBank/DDBJ databases">
        <title>Hidden diversity of soil giant viruses.</title>
        <authorList>
            <person name="Schulz F."/>
            <person name="Alteio L."/>
            <person name="Goudeau D."/>
            <person name="Ryan E.M."/>
            <person name="Malmstrom R.R."/>
            <person name="Blanchard J."/>
            <person name="Woyke T."/>
        </authorList>
    </citation>
    <scope>NUCLEOTIDE SEQUENCE</scope>
    <source>
        <strain evidence="6">HAV1</strain>
    </source>
</reference>
<evidence type="ECO:0000256" key="1">
    <source>
        <dbReference type="ARBA" id="ARBA00004141"/>
    </source>
</evidence>
<feature type="transmembrane region" description="Helical" evidence="5">
    <location>
        <begin position="124"/>
        <end position="147"/>
    </location>
</feature>
<evidence type="ECO:0000313" key="6">
    <source>
        <dbReference type="EMBL" id="AYV80651.1"/>
    </source>
</evidence>
<evidence type="ECO:0008006" key="7">
    <source>
        <dbReference type="Google" id="ProtNLM"/>
    </source>
</evidence>
<dbReference type="GO" id="GO:0016020">
    <property type="term" value="C:membrane"/>
    <property type="evidence" value="ECO:0007669"/>
    <property type="project" value="UniProtKB-SubCell"/>
</dbReference>
<accession>A0A3G5A391</accession>
<feature type="transmembrane region" description="Helical" evidence="5">
    <location>
        <begin position="20"/>
        <end position="38"/>
    </location>
</feature>
<organism evidence="6">
    <name type="scientific">Harvfovirus sp</name>
    <dbReference type="NCBI Taxonomy" id="2487768"/>
    <lineage>
        <taxon>Viruses</taxon>
        <taxon>Varidnaviria</taxon>
        <taxon>Bamfordvirae</taxon>
        <taxon>Nucleocytoviricota</taxon>
        <taxon>Megaviricetes</taxon>
        <taxon>Imitervirales</taxon>
        <taxon>Mimiviridae</taxon>
        <taxon>Klosneuvirinae</taxon>
    </lineage>
</organism>
<evidence type="ECO:0000256" key="2">
    <source>
        <dbReference type="ARBA" id="ARBA00022692"/>
    </source>
</evidence>
<dbReference type="Pfam" id="PF01027">
    <property type="entry name" value="Bax1-I"/>
    <property type="match status" value="1"/>
</dbReference>
<dbReference type="PANTHER" id="PTHR23291">
    <property type="entry name" value="BAX INHIBITOR-RELATED"/>
    <property type="match status" value="1"/>
</dbReference>
<sequence>MSATMKALSINDHVSKVHLIIASMFTFFGTGLVVNLYLQSIFLTFAAIISSFVLIFAIAFNTNETKKKLYTSLLALAMGFSGSILIEEANMENPQIVWLSLLGMALLFVTFTAASKLIQDSAQATLGAFLFSSLLISIISSMAFIFSPASSRQYITMNFFSLIIFCGYVAYDTKEMYTKFADPLDKHDHYHHAINMFLNLINIFYKLMKLLTLFSQKNKKEKDEKKN</sequence>
<evidence type="ECO:0000256" key="5">
    <source>
        <dbReference type="SAM" id="Phobius"/>
    </source>
</evidence>
<dbReference type="EMBL" id="MK072246">
    <property type="protein sequence ID" value="AYV80651.1"/>
    <property type="molecule type" value="Genomic_DNA"/>
</dbReference>
<gene>
    <name evidence="6" type="ORF">Harvfovirus4_15</name>
</gene>
<dbReference type="PANTHER" id="PTHR23291:SF32">
    <property type="entry name" value="BAX INHIBITOR 1"/>
    <property type="match status" value="1"/>
</dbReference>
<keyword evidence="3 5" id="KW-1133">Transmembrane helix</keyword>
<protein>
    <recommendedName>
        <fullName evidence="7">Bax inhibitor 1</fullName>
    </recommendedName>
</protein>
<feature type="transmembrane region" description="Helical" evidence="5">
    <location>
        <begin position="98"/>
        <end position="118"/>
    </location>
</feature>
<feature type="transmembrane region" description="Helical" evidence="5">
    <location>
        <begin position="154"/>
        <end position="171"/>
    </location>
</feature>
<comment type="subcellular location">
    <subcellularLocation>
        <location evidence="1">Membrane</location>
        <topology evidence="1">Multi-pass membrane protein</topology>
    </subcellularLocation>
</comment>
<evidence type="ECO:0000256" key="3">
    <source>
        <dbReference type="ARBA" id="ARBA00022989"/>
    </source>
</evidence>
<feature type="transmembrane region" description="Helical" evidence="5">
    <location>
        <begin position="45"/>
        <end position="63"/>
    </location>
</feature>
<evidence type="ECO:0000256" key="4">
    <source>
        <dbReference type="ARBA" id="ARBA00023136"/>
    </source>
</evidence>
<keyword evidence="2 5" id="KW-0812">Transmembrane</keyword>